<feature type="region of interest" description="Disordered" evidence="2">
    <location>
        <begin position="691"/>
        <end position="717"/>
    </location>
</feature>
<keyword evidence="1" id="KW-0802">TPR repeat</keyword>
<dbReference type="EMBL" id="LYXU01000001">
    <property type="protein sequence ID" value="OBS26272.1"/>
    <property type="molecule type" value="Genomic_DNA"/>
</dbReference>
<feature type="domain" description="Ubiquitin-like" evidence="3">
    <location>
        <begin position="303"/>
        <end position="386"/>
    </location>
</feature>
<name>A0A1B8B0P4_FUSPO</name>
<dbReference type="InterPro" id="IPR011990">
    <property type="entry name" value="TPR-like_helical_dom_sf"/>
</dbReference>
<dbReference type="InterPro" id="IPR054464">
    <property type="entry name" value="ULD_fung"/>
</dbReference>
<evidence type="ECO:0000256" key="1">
    <source>
        <dbReference type="PROSITE-ProRule" id="PRU00339"/>
    </source>
</evidence>
<protein>
    <recommendedName>
        <fullName evidence="3">Ubiquitin-like domain-containing protein</fullName>
    </recommendedName>
</protein>
<accession>A0A1B8B0P4</accession>
<dbReference type="STRING" id="36050.A0A1B8B0P4"/>
<dbReference type="InterPro" id="IPR019734">
    <property type="entry name" value="TPR_rpt"/>
</dbReference>
<dbReference type="PROSITE" id="PS50005">
    <property type="entry name" value="TPR"/>
    <property type="match status" value="1"/>
</dbReference>
<dbReference type="AlphaFoldDB" id="A0A1B8B0P4"/>
<dbReference type="Gene3D" id="1.25.40.10">
    <property type="entry name" value="Tetratricopeptide repeat domain"/>
    <property type="match status" value="1"/>
</dbReference>
<comment type="caution">
    <text evidence="4">The sequence shown here is derived from an EMBL/GenBank/DDBJ whole genome shotgun (WGS) entry which is preliminary data.</text>
</comment>
<dbReference type="OMA" id="ALPFQAC"/>
<dbReference type="Pfam" id="PF22893">
    <property type="entry name" value="ULD_2"/>
    <property type="match status" value="1"/>
</dbReference>
<reference evidence="4 5" key="1">
    <citation type="submission" date="2016-06" db="EMBL/GenBank/DDBJ databases">
        <title>Living apart together: crosstalk between the core and supernumerary genomes in a fungal plant pathogen.</title>
        <authorList>
            <person name="Vanheule A."/>
            <person name="Audenaert K."/>
            <person name="Warris S."/>
            <person name="Van De Geest H."/>
            <person name="Schijlen E."/>
            <person name="Hofte M."/>
            <person name="De Saeger S."/>
            <person name="Haesaert G."/>
            <person name="Waalwijk C."/>
            <person name="Van Der Lee T."/>
        </authorList>
    </citation>
    <scope>NUCLEOTIDE SEQUENCE [LARGE SCALE GENOMIC DNA]</scope>
    <source>
        <strain evidence="4 5">2516</strain>
    </source>
</reference>
<feature type="repeat" description="TPR" evidence="1">
    <location>
        <begin position="549"/>
        <end position="582"/>
    </location>
</feature>
<organism evidence="4 5">
    <name type="scientific">Fusarium poae</name>
    <dbReference type="NCBI Taxonomy" id="36050"/>
    <lineage>
        <taxon>Eukaryota</taxon>
        <taxon>Fungi</taxon>
        <taxon>Dikarya</taxon>
        <taxon>Ascomycota</taxon>
        <taxon>Pezizomycotina</taxon>
        <taxon>Sordariomycetes</taxon>
        <taxon>Hypocreomycetidae</taxon>
        <taxon>Hypocreales</taxon>
        <taxon>Nectriaceae</taxon>
        <taxon>Fusarium</taxon>
    </lineage>
</organism>
<evidence type="ECO:0000313" key="5">
    <source>
        <dbReference type="Proteomes" id="UP000091967"/>
    </source>
</evidence>
<sequence>MSFGYGIGDVIAVLGLFERIAIELRNYKDAPTHFQQLRAELDLVHSTLKHVLTMEPDCMEELQTLEKIRAIVVHCSQPLQTMANKMRSKESSLGHFRSTKSLSSIGERLHWSMISQGDVDALRKTILSQMAAINILLSVQQLTRVKQLSLQSKSIGDNQSAIIEKHANVIAGHASNILNIVSKTQASVNTLSVNAAIQAEVQSKQYNFIEQSMTGIEKNMLQLSRKTEKASAVVRRHTEFVTRHAKMLYSLMQDVKDLFVFLAKCSREMLEAIGRNTRMLLDISGQLKKVIKAIEAIPLHLTLDIVRLDDAHGESWALPFQACQTWDSFCDLLRCVVYANDRPGLNHIRQNLFTITHSKTGAQINEFTWQSAITSGLHIEQAMLVKRAGPQETCVDPTCTGNLVEQKLQYDYRKSCINCGRWIMTSPDSSPLVVLYQRHSTAATGNDSEFPRGNETKVGPQAPSVTFNHQTETFRRLKVVYSTEPVRDIRDAYERLTHDPKHPEANAFLGLVLIQNAHKPTRDGQDARKLAIMAVCRLSTAVNLESGNVEYWYLMGRAYMLLEDAEMARLCFRYALIFQPDCASFWHSFGLLSFATRQYEDSAMMLTKALRLNSHIYVAWYNLGVLCDSQSRYDTGTYAFQTFYNVVPWWPGVRERLEAYHAYVQDSNEMLFRQHLLHNMIDTRIPFQPQCERGNPSPEQGTGVQGFKDNVEGNNAL</sequence>
<dbReference type="PANTHER" id="PTHR38886">
    <property type="entry name" value="SESA DOMAIN-CONTAINING PROTEIN"/>
    <property type="match status" value="1"/>
</dbReference>
<evidence type="ECO:0000313" key="4">
    <source>
        <dbReference type="EMBL" id="OBS26272.1"/>
    </source>
</evidence>
<feature type="region of interest" description="Disordered" evidence="2">
    <location>
        <begin position="443"/>
        <end position="464"/>
    </location>
</feature>
<dbReference type="Proteomes" id="UP000091967">
    <property type="component" value="Unassembled WGS sequence"/>
</dbReference>
<proteinExistence type="predicted"/>
<dbReference type="SMART" id="SM00028">
    <property type="entry name" value="TPR"/>
    <property type="match status" value="2"/>
</dbReference>
<gene>
    <name evidence="4" type="ORF">FPOA_00212</name>
</gene>
<dbReference type="SUPFAM" id="SSF48452">
    <property type="entry name" value="TPR-like"/>
    <property type="match status" value="1"/>
</dbReference>
<evidence type="ECO:0000259" key="3">
    <source>
        <dbReference type="Pfam" id="PF22893"/>
    </source>
</evidence>
<evidence type="ECO:0000256" key="2">
    <source>
        <dbReference type="SAM" id="MobiDB-lite"/>
    </source>
</evidence>
<keyword evidence="5" id="KW-1185">Reference proteome</keyword>
<dbReference type="PANTHER" id="PTHR38886:SF1">
    <property type="entry name" value="NACHT-NTPASE AND P-LOOP NTPASES N-TERMINAL DOMAIN-CONTAINING PROTEIN"/>
    <property type="match status" value="1"/>
</dbReference>